<evidence type="ECO:0000256" key="9">
    <source>
        <dbReference type="ARBA" id="ARBA00022723"/>
    </source>
</evidence>
<comment type="subcellular location">
    <subcellularLocation>
        <location evidence="2">Cell membrane</location>
        <topology evidence="2">Peripheral membrane protein</topology>
    </subcellularLocation>
    <subcellularLocation>
        <location evidence="3">Cytoplasm</location>
    </subcellularLocation>
</comment>
<evidence type="ECO:0000256" key="12">
    <source>
        <dbReference type="ARBA" id="ARBA00022840"/>
    </source>
</evidence>
<dbReference type="PROSITE" id="PS51194">
    <property type="entry name" value="HELICASE_CTER"/>
    <property type="match status" value="1"/>
</dbReference>
<evidence type="ECO:0000256" key="16">
    <source>
        <dbReference type="ARBA" id="ARBA00023136"/>
    </source>
</evidence>
<keyword evidence="13 17" id="KW-0653">Protein transport</keyword>
<dbReference type="GO" id="GO:0031522">
    <property type="term" value="C:cell envelope Sec protein transport complex"/>
    <property type="evidence" value="ECO:0007669"/>
    <property type="project" value="TreeGrafter"/>
</dbReference>
<evidence type="ECO:0000256" key="5">
    <source>
        <dbReference type="ARBA" id="ARBA00022448"/>
    </source>
</evidence>
<dbReference type="GO" id="GO:0005886">
    <property type="term" value="C:plasma membrane"/>
    <property type="evidence" value="ECO:0007669"/>
    <property type="project" value="UniProtKB-SubCell"/>
</dbReference>
<dbReference type="CDD" id="cd18803">
    <property type="entry name" value="SF2_C_secA"/>
    <property type="match status" value="1"/>
</dbReference>
<feature type="compositionally biased region" description="Basic residues" evidence="18">
    <location>
        <begin position="952"/>
        <end position="961"/>
    </location>
</feature>
<dbReference type="InterPro" id="IPR036670">
    <property type="entry name" value="SecA_X-link_sf"/>
</dbReference>
<dbReference type="Pfam" id="PF07517">
    <property type="entry name" value="SecA_DEAD"/>
    <property type="match status" value="1"/>
</dbReference>
<evidence type="ECO:0000256" key="8">
    <source>
        <dbReference type="ARBA" id="ARBA00022519"/>
    </source>
</evidence>
<dbReference type="FunFam" id="1.10.3060.10:FF:000003">
    <property type="entry name" value="Protein translocase subunit SecA"/>
    <property type="match status" value="1"/>
</dbReference>
<dbReference type="Pfam" id="PF01043">
    <property type="entry name" value="SecA_PP_bind"/>
    <property type="match status" value="1"/>
</dbReference>
<dbReference type="EMBL" id="DRTD01000565">
    <property type="protein sequence ID" value="HHE55630.1"/>
    <property type="molecule type" value="Genomic_DNA"/>
</dbReference>
<keyword evidence="6" id="KW-1003">Cell membrane</keyword>
<keyword evidence="15 17" id="KW-0811">Translocation</keyword>
<dbReference type="PROSITE" id="PS51196">
    <property type="entry name" value="SECA_MOTOR_DEAD"/>
    <property type="match status" value="1"/>
</dbReference>
<dbReference type="PRINTS" id="PR00906">
    <property type="entry name" value="SECA"/>
</dbReference>
<dbReference type="InterPro" id="IPR001650">
    <property type="entry name" value="Helicase_C-like"/>
</dbReference>
<dbReference type="FunFam" id="3.40.50.300:FF:000694">
    <property type="entry name" value="Preprotein translocase subunit SecA"/>
    <property type="match status" value="1"/>
</dbReference>
<dbReference type="AlphaFoldDB" id="A0A7V5LK60"/>
<dbReference type="Pfam" id="PF21090">
    <property type="entry name" value="P-loop_SecA"/>
    <property type="match status" value="1"/>
</dbReference>
<dbReference type="Pfam" id="PF07516">
    <property type="entry name" value="SecA_SW"/>
    <property type="match status" value="1"/>
</dbReference>
<dbReference type="GO" id="GO:0017038">
    <property type="term" value="P:protein import"/>
    <property type="evidence" value="ECO:0007669"/>
    <property type="project" value="InterPro"/>
</dbReference>
<evidence type="ECO:0000256" key="17">
    <source>
        <dbReference type="RuleBase" id="RU003874"/>
    </source>
</evidence>
<comment type="caution">
    <text evidence="22">The sequence shown here is derived from an EMBL/GenBank/DDBJ whole genome shotgun (WGS) entry which is preliminary data.</text>
</comment>
<dbReference type="InterPro" id="IPR014018">
    <property type="entry name" value="SecA_motor_DEAD"/>
</dbReference>
<gene>
    <name evidence="22" type="primary">secA</name>
    <name evidence="22" type="ORF">ENL21_07600</name>
</gene>
<dbReference type="PANTHER" id="PTHR30612:SF0">
    <property type="entry name" value="CHLOROPLAST PROTEIN-TRANSPORTING ATPASE"/>
    <property type="match status" value="1"/>
</dbReference>
<dbReference type="PROSITE" id="PS51192">
    <property type="entry name" value="HELICASE_ATP_BIND_1"/>
    <property type="match status" value="1"/>
</dbReference>
<evidence type="ECO:0000256" key="10">
    <source>
        <dbReference type="ARBA" id="ARBA00022741"/>
    </source>
</evidence>
<reference evidence="22" key="1">
    <citation type="journal article" date="2020" name="mSystems">
        <title>Genome- and Community-Level Interaction Insights into Carbon Utilization and Element Cycling Functions of Hydrothermarchaeota in Hydrothermal Sediment.</title>
        <authorList>
            <person name="Zhou Z."/>
            <person name="Liu Y."/>
            <person name="Xu W."/>
            <person name="Pan J."/>
            <person name="Luo Z.H."/>
            <person name="Li M."/>
        </authorList>
    </citation>
    <scope>NUCLEOTIDE SEQUENCE [LARGE SCALE GENOMIC DNA]</scope>
    <source>
        <strain evidence="22">HyVt-76</strain>
    </source>
</reference>
<keyword evidence="11" id="KW-0862">Zinc</keyword>
<evidence type="ECO:0000259" key="21">
    <source>
        <dbReference type="PROSITE" id="PS51196"/>
    </source>
</evidence>
<dbReference type="InterPro" id="IPR004027">
    <property type="entry name" value="SEC_C_motif"/>
</dbReference>
<dbReference type="PROSITE" id="PS01312">
    <property type="entry name" value="SECA"/>
    <property type="match status" value="1"/>
</dbReference>
<dbReference type="NCBIfam" id="TIGR00963">
    <property type="entry name" value="secA"/>
    <property type="match status" value="1"/>
</dbReference>
<feature type="domain" description="Helicase ATP-binding" evidence="19">
    <location>
        <begin position="102"/>
        <end position="261"/>
    </location>
</feature>
<evidence type="ECO:0000256" key="7">
    <source>
        <dbReference type="ARBA" id="ARBA00022490"/>
    </source>
</evidence>
<sequence length="985" mass="114458">MIQNFITKIFGTKHERDVKKLWPIVEQINQYYEQFHKLSDEEIQKKTEEFKQRLSEGETLDDILPEAYAVVKQACKRLLGKKWLVVGREITWDMVPFDVQLIGAIVLHQGKIAEMATGEGKTLVATMPLYLNALEGKGAHLVTVNDYLAQRDAEWMGEVYKFLGLTVGVILNNMDARQRREAYNCDITYGTNNEFGFDYLRDNMASSPDEIVQIRGHHYAIVDEVDSVLIDEARTPLIISGPVSGDTTAQRYREMKPYVERLVASQNRLVNRMIMEAEELLRQGKEREAGVKLFIAERGAPKHKRLLKLYHEKGVKTLVQQVENDYYRDKGQNKVSDETYFGDLYYVIDEKNHIIDLTEKGRTELNPADPDMFILPDLGEEIAKIESDESLSYEEKVIRKEEVHNLYSERSEKLQNISQLLRAYTLYEKDQEYVVQDGKVQIVDEFTGRILHGRRYSDGLHQAIEAKENVQIEKETQTLATITLQNYFRMYDKLAGMTGTAETEAAEFWEIYKLDVVVIPTNKPVIRKDYEDVVYRSKREKYNAVIEKIIEEREKGRPILVGTTTVEVSEILSRMLKRRGIPHNVLNAKHHAREAEIIAHAGEPRAVTIATNMAGRGTDIKLGEGVREVGGLAIIGTERHESRRIDRQLRGRAGRQGDPGSSIFFLSLEDDLMRLFGSERVARIMDRLGVEEGEVITHPMISRSIEKAQKKVETQNFAIRKRLLEYDDVMNQQREIIYDRRRVALFQEDIREEVEAILDEFIEHKLDLYAPLKSHPEEWDLESLEREVGNVLNISLFQVRENLDDYDYEKLHQYIRDQALRIYELKEQRIGRERMSVLERYFILRVIDEKWKDHLYDMDMLKEGIHLRAYGQKDPLIEYKREAFMMFEKLIHDINEETLHWLWKFQLVEEPVNRAEARRRQPQRMQLIHESADGLGFSSAPVGEETDIQKAGKQRSGKKQPIRVGEKIGPNDPCPCGSGKKYKKC</sequence>
<dbReference type="GO" id="GO:0046872">
    <property type="term" value="F:metal ion binding"/>
    <property type="evidence" value="ECO:0007669"/>
    <property type="project" value="UniProtKB-KW"/>
</dbReference>
<dbReference type="GO" id="GO:0043952">
    <property type="term" value="P:protein transport by the Sec complex"/>
    <property type="evidence" value="ECO:0007669"/>
    <property type="project" value="TreeGrafter"/>
</dbReference>
<dbReference type="SUPFAM" id="SSF81767">
    <property type="entry name" value="Pre-protein crosslinking domain of SecA"/>
    <property type="match status" value="1"/>
</dbReference>
<feature type="non-terminal residue" evidence="22">
    <location>
        <position position="985"/>
    </location>
</feature>
<dbReference type="GO" id="GO:0006605">
    <property type="term" value="P:protein targeting"/>
    <property type="evidence" value="ECO:0007669"/>
    <property type="project" value="InterPro"/>
</dbReference>
<proteinExistence type="inferred from homology"/>
<dbReference type="InterPro" id="IPR011116">
    <property type="entry name" value="SecA_Wing/Scaffold"/>
</dbReference>
<dbReference type="SMART" id="SM00958">
    <property type="entry name" value="SecA_PP_bind"/>
    <property type="match status" value="1"/>
</dbReference>
<evidence type="ECO:0000259" key="20">
    <source>
        <dbReference type="PROSITE" id="PS51194"/>
    </source>
</evidence>
<dbReference type="InterPro" id="IPR044722">
    <property type="entry name" value="SecA_SF2_C"/>
</dbReference>
<evidence type="ECO:0000256" key="4">
    <source>
        <dbReference type="ARBA" id="ARBA00007650"/>
    </source>
</evidence>
<keyword evidence="5 17" id="KW-0813">Transport</keyword>
<keyword evidence="9" id="KW-0479">Metal-binding</keyword>
<evidence type="ECO:0000256" key="15">
    <source>
        <dbReference type="ARBA" id="ARBA00023010"/>
    </source>
</evidence>
<name>A0A7V5LK60_CALAY</name>
<evidence type="ECO:0000313" key="22">
    <source>
        <dbReference type="EMBL" id="HHE55630.1"/>
    </source>
</evidence>
<feature type="domain" description="Helicase C-terminal" evidence="20">
    <location>
        <begin position="545"/>
        <end position="713"/>
    </location>
</feature>
<dbReference type="InterPro" id="IPR027417">
    <property type="entry name" value="P-loop_NTPase"/>
</dbReference>
<dbReference type="GO" id="GO:0006886">
    <property type="term" value="P:intracellular protein transport"/>
    <property type="evidence" value="ECO:0007669"/>
    <property type="project" value="InterPro"/>
</dbReference>
<keyword evidence="8" id="KW-0997">Cell inner membrane</keyword>
<evidence type="ECO:0000256" key="14">
    <source>
        <dbReference type="ARBA" id="ARBA00022967"/>
    </source>
</evidence>
<keyword evidence="16" id="KW-0472">Membrane</keyword>
<dbReference type="InterPro" id="IPR014001">
    <property type="entry name" value="Helicase_ATP-bd"/>
</dbReference>
<dbReference type="Pfam" id="PF02810">
    <property type="entry name" value="SEC-C"/>
    <property type="match status" value="1"/>
</dbReference>
<comment type="cofactor">
    <cofactor evidence="1">
        <name>Zn(2+)</name>
        <dbReference type="ChEBI" id="CHEBI:29105"/>
    </cofactor>
</comment>
<dbReference type="SUPFAM" id="SSF81886">
    <property type="entry name" value="Helical scaffold and wing domains of SecA"/>
    <property type="match status" value="1"/>
</dbReference>
<dbReference type="SUPFAM" id="SSF52540">
    <property type="entry name" value="P-loop containing nucleoside triphosphate hydrolases"/>
    <property type="match status" value="2"/>
</dbReference>
<evidence type="ECO:0000256" key="6">
    <source>
        <dbReference type="ARBA" id="ARBA00022475"/>
    </source>
</evidence>
<evidence type="ECO:0000256" key="11">
    <source>
        <dbReference type="ARBA" id="ARBA00022833"/>
    </source>
</evidence>
<dbReference type="InterPro" id="IPR036266">
    <property type="entry name" value="SecA_Wing/Scaffold_sf"/>
</dbReference>
<dbReference type="Gene3D" id="3.90.1440.10">
    <property type="entry name" value="SecA, preprotein cross-linking domain"/>
    <property type="match status" value="1"/>
</dbReference>
<evidence type="ECO:0000256" key="2">
    <source>
        <dbReference type="ARBA" id="ARBA00004202"/>
    </source>
</evidence>
<dbReference type="GO" id="GO:0005829">
    <property type="term" value="C:cytosol"/>
    <property type="evidence" value="ECO:0007669"/>
    <property type="project" value="TreeGrafter"/>
</dbReference>
<dbReference type="InterPro" id="IPR020937">
    <property type="entry name" value="SecA_CS"/>
</dbReference>
<dbReference type="InterPro" id="IPR000185">
    <property type="entry name" value="SecA"/>
</dbReference>
<keyword evidence="14" id="KW-1278">Translocase</keyword>
<dbReference type="Proteomes" id="UP000886111">
    <property type="component" value="Unassembled WGS sequence"/>
</dbReference>
<evidence type="ECO:0000256" key="13">
    <source>
        <dbReference type="ARBA" id="ARBA00022927"/>
    </source>
</evidence>
<keyword evidence="10 17" id="KW-0547">Nucleotide-binding</keyword>
<evidence type="ECO:0000256" key="1">
    <source>
        <dbReference type="ARBA" id="ARBA00001947"/>
    </source>
</evidence>
<dbReference type="HAMAP" id="MF_01382">
    <property type="entry name" value="SecA"/>
    <property type="match status" value="1"/>
</dbReference>
<dbReference type="SMART" id="SM00957">
    <property type="entry name" value="SecA_DEAD"/>
    <property type="match status" value="1"/>
</dbReference>
<comment type="similarity">
    <text evidence="4 17">Belongs to the SecA family.</text>
</comment>
<evidence type="ECO:0000259" key="19">
    <source>
        <dbReference type="PROSITE" id="PS51192"/>
    </source>
</evidence>
<dbReference type="Gene3D" id="3.10.450.50">
    <property type="match status" value="1"/>
</dbReference>
<dbReference type="InterPro" id="IPR011130">
    <property type="entry name" value="SecA_preprotein_X-link_dom"/>
</dbReference>
<accession>A0A7V5LK60</accession>
<dbReference type="Gene3D" id="1.10.3060.10">
    <property type="entry name" value="Helical scaffold and wing domains of SecA"/>
    <property type="match status" value="1"/>
</dbReference>
<protein>
    <recommendedName>
        <fullName evidence="17">Protein translocase subunit SecA</fullName>
    </recommendedName>
</protein>
<evidence type="ECO:0000256" key="3">
    <source>
        <dbReference type="ARBA" id="ARBA00004496"/>
    </source>
</evidence>
<dbReference type="InterPro" id="IPR011115">
    <property type="entry name" value="SecA_DEAD"/>
</dbReference>
<keyword evidence="7" id="KW-0963">Cytoplasm</keyword>
<dbReference type="Gene3D" id="3.40.50.300">
    <property type="entry name" value="P-loop containing nucleotide triphosphate hydrolases"/>
    <property type="match status" value="3"/>
</dbReference>
<feature type="domain" description="SecA family profile" evidence="21">
    <location>
        <begin position="3"/>
        <end position="697"/>
    </location>
</feature>
<feature type="region of interest" description="Disordered" evidence="18">
    <location>
        <begin position="934"/>
        <end position="985"/>
    </location>
</feature>
<keyword evidence="12 17" id="KW-0067">ATP-binding</keyword>
<dbReference type="FunFam" id="3.40.50.300:FF:000246">
    <property type="entry name" value="Preprotein translocase subunit SecA"/>
    <property type="match status" value="1"/>
</dbReference>
<organism evidence="22">
    <name type="scientific">Caldithrix abyssi</name>
    <dbReference type="NCBI Taxonomy" id="187145"/>
    <lineage>
        <taxon>Bacteria</taxon>
        <taxon>Pseudomonadati</taxon>
        <taxon>Calditrichota</taxon>
        <taxon>Calditrichia</taxon>
        <taxon>Calditrichales</taxon>
        <taxon>Calditrichaceae</taxon>
        <taxon>Caldithrix</taxon>
    </lineage>
</organism>
<dbReference type="CDD" id="cd17928">
    <property type="entry name" value="DEXDc_SecA"/>
    <property type="match status" value="1"/>
</dbReference>
<evidence type="ECO:0000256" key="18">
    <source>
        <dbReference type="SAM" id="MobiDB-lite"/>
    </source>
</evidence>
<dbReference type="PANTHER" id="PTHR30612">
    <property type="entry name" value="SECA INNER MEMBRANE COMPONENT OF SEC PROTEIN SECRETION SYSTEM"/>
    <property type="match status" value="1"/>
</dbReference>
<dbReference type="GO" id="GO:0005524">
    <property type="term" value="F:ATP binding"/>
    <property type="evidence" value="ECO:0007669"/>
    <property type="project" value="UniProtKB-KW"/>
</dbReference>